<name>A0A8J5RYI1_ZIZPA</name>
<organism evidence="1 2">
    <name type="scientific">Zizania palustris</name>
    <name type="common">Northern wild rice</name>
    <dbReference type="NCBI Taxonomy" id="103762"/>
    <lineage>
        <taxon>Eukaryota</taxon>
        <taxon>Viridiplantae</taxon>
        <taxon>Streptophyta</taxon>
        <taxon>Embryophyta</taxon>
        <taxon>Tracheophyta</taxon>
        <taxon>Spermatophyta</taxon>
        <taxon>Magnoliopsida</taxon>
        <taxon>Liliopsida</taxon>
        <taxon>Poales</taxon>
        <taxon>Poaceae</taxon>
        <taxon>BOP clade</taxon>
        <taxon>Oryzoideae</taxon>
        <taxon>Oryzeae</taxon>
        <taxon>Zizaniinae</taxon>
        <taxon>Zizania</taxon>
    </lineage>
</organism>
<dbReference type="OrthoDB" id="721254at2759"/>
<dbReference type="Proteomes" id="UP000729402">
    <property type="component" value="Unassembled WGS sequence"/>
</dbReference>
<gene>
    <name evidence="1" type="ORF">GUJ93_ZPchr0002g26543</name>
</gene>
<proteinExistence type="predicted"/>
<keyword evidence="2" id="KW-1185">Reference proteome</keyword>
<protein>
    <submittedName>
        <fullName evidence="1">Uncharacterized protein</fullName>
    </submittedName>
</protein>
<reference evidence="1" key="2">
    <citation type="submission" date="2021-02" db="EMBL/GenBank/DDBJ databases">
        <authorList>
            <person name="Kimball J.A."/>
            <person name="Haas M.W."/>
            <person name="Macchietto M."/>
            <person name="Kono T."/>
            <person name="Duquette J."/>
            <person name="Shao M."/>
        </authorList>
    </citation>
    <scope>NUCLEOTIDE SEQUENCE</scope>
    <source>
        <tissue evidence="1">Fresh leaf tissue</tissue>
    </source>
</reference>
<dbReference type="AlphaFoldDB" id="A0A8J5RYI1"/>
<dbReference type="EMBL" id="JAAALK010000287">
    <property type="protein sequence ID" value="KAG8056219.1"/>
    <property type="molecule type" value="Genomic_DNA"/>
</dbReference>
<sequence>MESTAIAASRGSRTRYGRALATPTTALAWTRGPTALEIIQELANGMATPRLPQPLGGERTVPMAPMAHRWRLDSSSAVESPLVSRAPVQGMVLNSVTFTVVRRQETPYHSVAVPPAAPSSFRSTQMLAWPQNAMPPTAPSSTFTQMLAWPQNAMRPAASSTSTQMLAWPHNVMPPAAPLSTSTQILGWPHNAMPATVASAGQRHFDRNGVRVTEGTLASQELPCIVTPVAVYGDGNSLACFYCARVFAIDSCEIPGLLPPPGFTYPEPIGPTPLPPAVYASLRRGAPPTETCSDLYHFHLTMQHMPKHALADLTWWPPTENVHGATVPLNLMPMSATTSEPLALLPSTASGLPYESVMPEHEDMVRLTLGRPSAMDLNLSL</sequence>
<comment type="caution">
    <text evidence="1">The sequence shown here is derived from an EMBL/GenBank/DDBJ whole genome shotgun (WGS) entry which is preliminary data.</text>
</comment>
<evidence type="ECO:0000313" key="2">
    <source>
        <dbReference type="Proteomes" id="UP000729402"/>
    </source>
</evidence>
<accession>A0A8J5RYI1</accession>
<reference evidence="1" key="1">
    <citation type="journal article" date="2021" name="bioRxiv">
        <title>Whole Genome Assembly and Annotation of Northern Wild Rice, Zizania palustris L., Supports a Whole Genome Duplication in the Zizania Genus.</title>
        <authorList>
            <person name="Haas M."/>
            <person name="Kono T."/>
            <person name="Macchietto M."/>
            <person name="Millas R."/>
            <person name="McGilp L."/>
            <person name="Shao M."/>
            <person name="Duquette J."/>
            <person name="Hirsch C.N."/>
            <person name="Kimball J."/>
        </authorList>
    </citation>
    <scope>NUCLEOTIDE SEQUENCE</scope>
    <source>
        <tissue evidence="1">Fresh leaf tissue</tissue>
    </source>
</reference>
<evidence type="ECO:0000313" key="1">
    <source>
        <dbReference type="EMBL" id="KAG8056219.1"/>
    </source>
</evidence>